<dbReference type="EMBL" id="PQIB02000004">
    <property type="protein sequence ID" value="RLN21781.1"/>
    <property type="molecule type" value="Genomic_DNA"/>
</dbReference>
<name>A0A3L6SGP0_PANMI</name>
<gene>
    <name evidence="2" type="ORF">C2845_PM07G20710</name>
</gene>
<keyword evidence="1" id="KW-0812">Transmembrane</keyword>
<accession>A0A3L6SGP0</accession>
<organism evidence="2 3">
    <name type="scientific">Panicum miliaceum</name>
    <name type="common">Proso millet</name>
    <name type="synonym">Broomcorn millet</name>
    <dbReference type="NCBI Taxonomy" id="4540"/>
    <lineage>
        <taxon>Eukaryota</taxon>
        <taxon>Viridiplantae</taxon>
        <taxon>Streptophyta</taxon>
        <taxon>Embryophyta</taxon>
        <taxon>Tracheophyta</taxon>
        <taxon>Spermatophyta</taxon>
        <taxon>Magnoliopsida</taxon>
        <taxon>Liliopsida</taxon>
        <taxon>Poales</taxon>
        <taxon>Poaceae</taxon>
        <taxon>PACMAD clade</taxon>
        <taxon>Panicoideae</taxon>
        <taxon>Panicodae</taxon>
        <taxon>Paniceae</taxon>
        <taxon>Panicinae</taxon>
        <taxon>Panicum</taxon>
        <taxon>Panicum sect. Panicum</taxon>
    </lineage>
</organism>
<reference evidence="3" key="1">
    <citation type="journal article" date="2019" name="Nat. Commun.">
        <title>The genome of broomcorn millet.</title>
        <authorList>
            <person name="Zou C."/>
            <person name="Miki D."/>
            <person name="Li D."/>
            <person name="Tang Q."/>
            <person name="Xiao L."/>
            <person name="Rajput S."/>
            <person name="Deng P."/>
            <person name="Jia W."/>
            <person name="Huang R."/>
            <person name="Zhang M."/>
            <person name="Sun Y."/>
            <person name="Hu J."/>
            <person name="Fu X."/>
            <person name="Schnable P.S."/>
            <person name="Li F."/>
            <person name="Zhang H."/>
            <person name="Feng B."/>
            <person name="Zhu X."/>
            <person name="Liu R."/>
            <person name="Schnable J.C."/>
            <person name="Zhu J.-K."/>
            <person name="Zhang H."/>
        </authorList>
    </citation>
    <scope>NUCLEOTIDE SEQUENCE [LARGE SCALE GENOMIC DNA]</scope>
</reference>
<keyword evidence="1" id="KW-1133">Transmembrane helix</keyword>
<feature type="transmembrane region" description="Helical" evidence="1">
    <location>
        <begin position="15"/>
        <end position="39"/>
    </location>
</feature>
<evidence type="ECO:0000313" key="3">
    <source>
        <dbReference type="Proteomes" id="UP000275267"/>
    </source>
</evidence>
<comment type="caution">
    <text evidence="2">The sequence shown here is derived from an EMBL/GenBank/DDBJ whole genome shotgun (WGS) entry which is preliminary data.</text>
</comment>
<dbReference type="Proteomes" id="UP000275267">
    <property type="component" value="Unassembled WGS sequence"/>
</dbReference>
<proteinExistence type="predicted"/>
<sequence length="137" mass="15421">MFYFIHCADPEVSVFPIYVLCTLGALIHCILLVLATLFTSGIRNYQNSFKVWLLGAYIRIWVFNASISLVGAINGFLWLKHPTLCLSLEYKLASYLTGIFCGWEAFNWCSRASAVGLAKIEGETKVQITDEVELDLM</sequence>
<keyword evidence="3" id="KW-1185">Reference proteome</keyword>
<evidence type="ECO:0000313" key="2">
    <source>
        <dbReference type="EMBL" id="RLN21781.1"/>
    </source>
</evidence>
<evidence type="ECO:0008006" key="4">
    <source>
        <dbReference type="Google" id="ProtNLM"/>
    </source>
</evidence>
<evidence type="ECO:0000256" key="1">
    <source>
        <dbReference type="SAM" id="Phobius"/>
    </source>
</evidence>
<keyword evidence="1" id="KW-0472">Membrane</keyword>
<protein>
    <recommendedName>
        <fullName evidence="4">Transmembrane protein</fullName>
    </recommendedName>
</protein>
<dbReference type="AlphaFoldDB" id="A0A3L6SGP0"/>
<dbReference type="OrthoDB" id="665483at2759"/>
<feature type="transmembrane region" description="Helical" evidence="1">
    <location>
        <begin position="51"/>
        <end position="79"/>
    </location>
</feature>